<dbReference type="Proteomes" id="UP000067711">
    <property type="component" value="Chromosome 1"/>
</dbReference>
<accession>A0A1B4G472</accession>
<dbReference type="EMBL" id="CP013389">
    <property type="protein sequence ID" value="AOJ10711.1"/>
    <property type="molecule type" value="Genomic_DNA"/>
</dbReference>
<sequence length="78" mass="8555">MLRRGGGGPDGAGAHAFKARGRRVLHVEPARQGAAARLCAARSTARRLNCRFRRNFCAPLSYPPPRPDYSAHQPITME</sequence>
<reference evidence="1 2" key="1">
    <citation type="submission" date="2015-12" db="EMBL/GenBank/DDBJ databases">
        <title>Diversity of Burkholderia near neighbor genomes.</title>
        <authorList>
            <person name="Sahl J."/>
            <person name="Wagner D."/>
            <person name="Keim P."/>
        </authorList>
    </citation>
    <scope>NUCLEOTIDE SEQUENCE [LARGE SCALE GENOMIC DNA]</scope>
    <source>
        <strain evidence="1 2">BDU8</strain>
    </source>
</reference>
<evidence type="ECO:0000313" key="2">
    <source>
        <dbReference type="Proteomes" id="UP000067711"/>
    </source>
</evidence>
<proteinExistence type="predicted"/>
<protein>
    <submittedName>
        <fullName evidence="1">Uncharacterized protein</fullName>
    </submittedName>
</protein>
<evidence type="ECO:0000313" key="1">
    <source>
        <dbReference type="EMBL" id="AOJ10711.1"/>
    </source>
</evidence>
<organism evidence="1 2">
    <name type="scientific">Burkholderia mayonis</name>
    <dbReference type="NCBI Taxonomy" id="1385591"/>
    <lineage>
        <taxon>Bacteria</taxon>
        <taxon>Pseudomonadati</taxon>
        <taxon>Pseudomonadota</taxon>
        <taxon>Betaproteobacteria</taxon>
        <taxon>Burkholderiales</taxon>
        <taxon>Burkholderiaceae</taxon>
        <taxon>Burkholderia</taxon>
        <taxon>pseudomallei group</taxon>
    </lineage>
</organism>
<name>A0A1B4G472_9BURK</name>
<gene>
    <name evidence="1" type="ORF">WS71_26470</name>
</gene>
<dbReference type="AlphaFoldDB" id="A0A1B4G472"/>